<protein>
    <submittedName>
        <fullName evidence="2">Polymer-forming cytoskeletal protein</fullName>
    </submittedName>
</protein>
<dbReference type="Proteomes" id="UP001476583">
    <property type="component" value="Chromosome"/>
</dbReference>
<dbReference type="PANTHER" id="PTHR35024:SF4">
    <property type="entry name" value="POLYMER-FORMING CYTOSKELETAL PROTEIN"/>
    <property type="match status" value="1"/>
</dbReference>
<organism evidence="2 3">
    <name type="scientific">Ectopseudomonas mendocina</name>
    <name type="common">Pseudomonas mendocina</name>
    <dbReference type="NCBI Taxonomy" id="300"/>
    <lineage>
        <taxon>Bacteria</taxon>
        <taxon>Pseudomonadati</taxon>
        <taxon>Pseudomonadota</taxon>
        <taxon>Gammaproteobacteria</taxon>
        <taxon>Pseudomonadales</taxon>
        <taxon>Pseudomonadaceae</taxon>
        <taxon>Ectopseudomonas</taxon>
    </lineage>
</organism>
<sequence>MWNKGKSGPDLQRYAGKTSLLAVGAELHGELRFEGAVQVDGTVRGNLQAVDGMVRISANGRVEGEVKAPHIIVDGEVLGDIYAIQHLELGAKARIKGNLHYGVMEMAMGAQVEGQLCRMHDEPRPLELPHRVDGE</sequence>
<dbReference type="EMBL" id="CP148074">
    <property type="protein sequence ID" value="WXL26463.1"/>
    <property type="molecule type" value="Genomic_DNA"/>
</dbReference>
<accession>A0ABZ2RK48</accession>
<gene>
    <name evidence="2" type="ORF">WG219_02950</name>
</gene>
<proteinExistence type="inferred from homology"/>
<evidence type="ECO:0000256" key="1">
    <source>
        <dbReference type="ARBA" id="ARBA00044755"/>
    </source>
</evidence>
<keyword evidence="3" id="KW-1185">Reference proteome</keyword>
<comment type="similarity">
    <text evidence="1">Belongs to the bactofilin family.</text>
</comment>
<dbReference type="Pfam" id="PF04519">
    <property type="entry name" value="Bactofilin"/>
    <property type="match status" value="1"/>
</dbReference>
<evidence type="ECO:0000313" key="2">
    <source>
        <dbReference type="EMBL" id="WXL26463.1"/>
    </source>
</evidence>
<name>A0ABZ2RK48_ECTME</name>
<reference evidence="2 3" key="1">
    <citation type="submission" date="2024-03" db="EMBL/GenBank/DDBJ databases">
        <title>Complete genome of BD2.</title>
        <authorList>
            <person name="Cao G."/>
        </authorList>
    </citation>
    <scope>NUCLEOTIDE SEQUENCE [LARGE SCALE GENOMIC DNA]</scope>
    <source>
        <strain evidence="2 3">BD2</strain>
    </source>
</reference>
<evidence type="ECO:0000313" key="3">
    <source>
        <dbReference type="Proteomes" id="UP001476583"/>
    </source>
</evidence>
<dbReference type="InterPro" id="IPR007607">
    <property type="entry name" value="BacA/B"/>
</dbReference>
<dbReference type="PANTHER" id="PTHR35024">
    <property type="entry name" value="HYPOTHETICAL CYTOSOLIC PROTEIN"/>
    <property type="match status" value="1"/>
</dbReference>